<dbReference type="PANTHER" id="PTHR30267">
    <property type="entry name" value="PROTEIN KINASE PRKA"/>
    <property type="match status" value="1"/>
</dbReference>
<gene>
    <name evidence="2" type="ORF">HD595_004499</name>
</gene>
<name>A0ABT1K331_9ACTN</name>
<dbReference type="EC" id="6.6.1.1" evidence="2"/>
<dbReference type="GO" id="GO:0016851">
    <property type="term" value="F:magnesium chelatase activity"/>
    <property type="evidence" value="ECO:0007669"/>
    <property type="project" value="UniProtKB-EC"/>
</dbReference>
<evidence type="ECO:0000313" key="2">
    <source>
        <dbReference type="EMBL" id="MCP2348377.1"/>
    </source>
</evidence>
<dbReference type="SUPFAM" id="SSF52540">
    <property type="entry name" value="P-loop containing nucleoside triphosphate hydrolases"/>
    <property type="match status" value="1"/>
</dbReference>
<comment type="caution">
    <text evidence="2">The sequence shown here is derived from an EMBL/GenBank/DDBJ whole genome shotgun (WGS) entry which is preliminary data.</text>
</comment>
<dbReference type="EMBL" id="JAMZEC010000001">
    <property type="protein sequence ID" value="MCP2348377.1"/>
    <property type="molecule type" value="Genomic_DNA"/>
</dbReference>
<feature type="domain" description="Sigma-54 factor interaction" evidence="1">
    <location>
        <begin position="147"/>
        <end position="205"/>
    </location>
</feature>
<dbReference type="Proteomes" id="UP001320766">
    <property type="component" value="Unassembled WGS sequence"/>
</dbReference>
<organism evidence="2 3">
    <name type="scientific">Nonomuraea roseoviolacea subsp. carminata</name>
    <dbReference type="NCBI Taxonomy" id="160689"/>
    <lineage>
        <taxon>Bacteria</taxon>
        <taxon>Bacillati</taxon>
        <taxon>Actinomycetota</taxon>
        <taxon>Actinomycetes</taxon>
        <taxon>Streptosporangiales</taxon>
        <taxon>Streptosporangiaceae</taxon>
        <taxon>Nonomuraea</taxon>
    </lineage>
</organism>
<evidence type="ECO:0000313" key="3">
    <source>
        <dbReference type="Proteomes" id="UP001320766"/>
    </source>
</evidence>
<reference evidence="2 3" key="1">
    <citation type="submission" date="2022-06" db="EMBL/GenBank/DDBJ databases">
        <title>Sequencing the genomes of 1000 actinobacteria strains.</title>
        <authorList>
            <person name="Klenk H.-P."/>
        </authorList>
    </citation>
    <scope>NUCLEOTIDE SEQUENCE [LARGE SCALE GENOMIC DNA]</scope>
    <source>
        <strain evidence="2 3">DSM 44170</strain>
    </source>
</reference>
<dbReference type="Pfam" id="PF00158">
    <property type="entry name" value="Sigma54_activat"/>
    <property type="match status" value="1"/>
</dbReference>
<evidence type="ECO:0000259" key="1">
    <source>
        <dbReference type="Pfam" id="PF00158"/>
    </source>
</evidence>
<keyword evidence="3" id="KW-1185">Reference proteome</keyword>
<dbReference type="PANTHER" id="PTHR30267:SF2">
    <property type="entry name" value="PROTEIN PRKA"/>
    <property type="match status" value="1"/>
</dbReference>
<dbReference type="InterPro" id="IPR027417">
    <property type="entry name" value="P-loop_NTPase"/>
</dbReference>
<protein>
    <submittedName>
        <fullName evidence="2">Magnesium chelatase subunit I</fullName>
        <ecNumber evidence="2">6.6.1.1</ecNumber>
    </submittedName>
</protein>
<dbReference type="InterPro" id="IPR002078">
    <property type="entry name" value="Sigma_54_int"/>
</dbReference>
<keyword evidence="2" id="KW-0436">Ligase</keyword>
<proteinExistence type="predicted"/>
<sequence>MKAEVRENLLARLRAGEPRFPGIVGFDDTVLPHLERALLAGHDLVLLGERGQGKTRLIRTVTGLLDEWTPVVEGCEINDHPYAPVCTRCRSLAEELGDELPVAWKHRDERYGEKLATPDTSVGDLIGDVDPIKIAEGRRLGDPETVHYGLVPRTNRGVFSVNELPDLAERIQVALLNVLEERDIQVRGYNLRLPLDVLLIASANPEDYTNRGRIITPLKDRFGAEVRTHYPLTVEDELALIRQESMPDIGADVPEHLVETIARFTRLVRESTSVDARSGVSARFSIAAAETAAASAVRRAAITGEERPVTRVCDLPCIVHSLRGKVEFEVSEEGRETEILAHLLRRATAETFRSRLGGMDLSALTDKFAQGNQVESGELVPAGELLRRIGPVEGLAKIMSRLGMGEGEESPGHAAAALEFALEGLYLMRRLSKDDTDGMTVYRT</sequence>
<accession>A0ABT1K331</accession>
<dbReference type="Gene3D" id="3.40.50.300">
    <property type="entry name" value="P-loop containing nucleotide triphosphate hydrolases"/>
    <property type="match status" value="1"/>
</dbReference>